<sequence length="262" mass="28718">MSQICVALLIIYLFQNSFRSNATPVPGKVTPELKQIIQEKQVADIMVSFDVPSSATLEKISMKTKAINNRAEKLTMISDALENQSLTSQKGALELLKSEKPLKSRVLWITNQLSVKEASGALIDKLTALDEVMEIDVDPSIEVFDPVSNSSVPQLNNAPPRSRNSKFGQLTYGLETIKVPEMSGTSMATPHVSGVVALLLSKNPNLKNEEIWDILIKSTEPVTLTDTKDQCESIPLDKYPNNRAGYGRINALTAISNGLEMC</sequence>
<keyword evidence="5" id="KW-0732">Signal</keyword>
<keyword evidence="3" id="KW-0720">Serine protease</keyword>
<proteinExistence type="inferred from homology"/>
<evidence type="ECO:0000256" key="1">
    <source>
        <dbReference type="ARBA" id="ARBA00022670"/>
    </source>
</evidence>
<dbReference type="AlphaFoldDB" id="A0A8J2LNV4"/>
<keyword evidence="2" id="KW-0378">Hydrolase</keyword>
<gene>
    <name evidence="7" type="ORF">AFUS01_LOCUS44175</name>
</gene>
<dbReference type="PROSITE" id="PS51892">
    <property type="entry name" value="SUBTILASE"/>
    <property type="match status" value="1"/>
</dbReference>
<name>A0A8J2LNV4_9HEXA</name>
<dbReference type="GO" id="GO:0008236">
    <property type="term" value="F:serine-type peptidase activity"/>
    <property type="evidence" value="ECO:0007669"/>
    <property type="project" value="UniProtKB-KW"/>
</dbReference>
<dbReference type="InterPro" id="IPR023828">
    <property type="entry name" value="Peptidase_S8_Ser-AS"/>
</dbReference>
<accession>A0A8J2LNV4</accession>
<dbReference type="GO" id="GO:0006508">
    <property type="term" value="P:proteolysis"/>
    <property type="evidence" value="ECO:0007669"/>
    <property type="project" value="UniProtKB-KW"/>
</dbReference>
<evidence type="ECO:0000313" key="7">
    <source>
        <dbReference type="EMBL" id="CAG7834701.1"/>
    </source>
</evidence>
<dbReference type="Pfam" id="PF00082">
    <property type="entry name" value="Peptidase_S8"/>
    <property type="match status" value="1"/>
</dbReference>
<feature type="domain" description="Peptidase S8/S53" evidence="6">
    <location>
        <begin position="172"/>
        <end position="247"/>
    </location>
</feature>
<feature type="chain" id="PRO_5035305944" description="Peptidase S8/S53 domain-containing protein" evidence="5">
    <location>
        <begin position="23"/>
        <end position="262"/>
    </location>
</feature>
<evidence type="ECO:0000313" key="8">
    <source>
        <dbReference type="Proteomes" id="UP000708208"/>
    </source>
</evidence>
<comment type="caution">
    <text evidence="4">Lacks conserved residue(s) required for the propagation of feature annotation.</text>
</comment>
<evidence type="ECO:0000256" key="5">
    <source>
        <dbReference type="SAM" id="SignalP"/>
    </source>
</evidence>
<dbReference type="EMBL" id="CAJVCH010570340">
    <property type="protein sequence ID" value="CAG7834701.1"/>
    <property type="molecule type" value="Genomic_DNA"/>
</dbReference>
<reference evidence="7" key="1">
    <citation type="submission" date="2021-06" db="EMBL/GenBank/DDBJ databases">
        <authorList>
            <person name="Hodson N. C."/>
            <person name="Mongue J. A."/>
            <person name="Jaron S. K."/>
        </authorList>
    </citation>
    <scope>NUCLEOTIDE SEQUENCE</scope>
</reference>
<evidence type="ECO:0000256" key="2">
    <source>
        <dbReference type="ARBA" id="ARBA00022801"/>
    </source>
</evidence>
<evidence type="ECO:0000256" key="4">
    <source>
        <dbReference type="PROSITE-ProRule" id="PRU01240"/>
    </source>
</evidence>
<keyword evidence="1" id="KW-0645">Protease</keyword>
<dbReference type="InterPro" id="IPR000209">
    <property type="entry name" value="Peptidase_S8/S53_dom"/>
</dbReference>
<evidence type="ECO:0000256" key="3">
    <source>
        <dbReference type="ARBA" id="ARBA00022825"/>
    </source>
</evidence>
<dbReference type="PROSITE" id="PS00138">
    <property type="entry name" value="SUBTILASE_SER"/>
    <property type="match status" value="1"/>
</dbReference>
<dbReference type="Proteomes" id="UP000708208">
    <property type="component" value="Unassembled WGS sequence"/>
</dbReference>
<dbReference type="OrthoDB" id="10256524at2759"/>
<feature type="signal peptide" evidence="5">
    <location>
        <begin position="1"/>
        <end position="22"/>
    </location>
</feature>
<keyword evidence="8" id="KW-1185">Reference proteome</keyword>
<comment type="similarity">
    <text evidence="4">Belongs to the peptidase S8 family.</text>
</comment>
<evidence type="ECO:0000259" key="6">
    <source>
        <dbReference type="Pfam" id="PF00082"/>
    </source>
</evidence>
<organism evidence="7 8">
    <name type="scientific">Allacma fusca</name>
    <dbReference type="NCBI Taxonomy" id="39272"/>
    <lineage>
        <taxon>Eukaryota</taxon>
        <taxon>Metazoa</taxon>
        <taxon>Ecdysozoa</taxon>
        <taxon>Arthropoda</taxon>
        <taxon>Hexapoda</taxon>
        <taxon>Collembola</taxon>
        <taxon>Symphypleona</taxon>
        <taxon>Sminthuridae</taxon>
        <taxon>Allacma</taxon>
    </lineage>
</organism>
<comment type="caution">
    <text evidence="7">The sequence shown here is derived from an EMBL/GenBank/DDBJ whole genome shotgun (WGS) entry which is preliminary data.</text>
</comment>
<protein>
    <recommendedName>
        <fullName evidence="6">Peptidase S8/S53 domain-containing protein</fullName>
    </recommendedName>
</protein>